<accession>X1M0S6</accession>
<reference evidence="1" key="1">
    <citation type="journal article" date="2014" name="Front. Microbiol.">
        <title>High frequency of phylogenetically diverse reductive dehalogenase-homologous genes in deep subseafloor sedimentary metagenomes.</title>
        <authorList>
            <person name="Kawai M."/>
            <person name="Futagami T."/>
            <person name="Toyoda A."/>
            <person name="Takaki Y."/>
            <person name="Nishi S."/>
            <person name="Hori S."/>
            <person name="Arai W."/>
            <person name="Tsubouchi T."/>
            <person name="Morono Y."/>
            <person name="Uchiyama I."/>
            <person name="Ito T."/>
            <person name="Fujiyama A."/>
            <person name="Inagaki F."/>
            <person name="Takami H."/>
        </authorList>
    </citation>
    <scope>NUCLEOTIDE SEQUENCE</scope>
    <source>
        <strain evidence="1">Expedition CK06-06</strain>
    </source>
</reference>
<protein>
    <submittedName>
        <fullName evidence="1">Uncharacterized protein</fullName>
    </submittedName>
</protein>
<proteinExistence type="predicted"/>
<sequence length="34" mass="3946">ASNCGFKKIELMGTDGREVFNRKKHVSLYALLYR</sequence>
<name>X1M0S6_9ZZZZ</name>
<feature type="non-terminal residue" evidence="1">
    <location>
        <position position="1"/>
    </location>
</feature>
<dbReference type="EMBL" id="BARV01013109">
    <property type="protein sequence ID" value="GAI11676.1"/>
    <property type="molecule type" value="Genomic_DNA"/>
</dbReference>
<comment type="caution">
    <text evidence="1">The sequence shown here is derived from an EMBL/GenBank/DDBJ whole genome shotgun (WGS) entry which is preliminary data.</text>
</comment>
<evidence type="ECO:0000313" key="1">
    <source>
        <dbReference type="EMBL" id="GAI11676.1"/>
    </source>
</evidence>
<organism evidence="1">
    <name type="scientific">marine sediment metagenome</name>
    <dbReference type="NCBI Taxonomy" id="412755"/>
    <lineage>
        <taxon>unclassified sequences</taxon>
        <taxon>metagenomes</taxon>
        <taxon>ecological metagenomes</taxon>
    </lineage>
</organism>
<gene>
    <name evidence="1" type="ORF">S06H3_23890</name>
</gene>
<dbReference type="AlphaFoldDB" id="X1M0S6"/>